<feature type="compositionally biased region" description="Acidic residues" evidence="5">
    <location>
        <begin position="324"/>
        <end position="333"/>
    </location>
</feature>
<feature type="zinc finger region" description="C3H1-type" evidence="4">
    <location>
        <begin position="94"/>
        <end position="121"/>
    </location>
</feature>
<proteinExistence type="predicted"/>
<feature type="domain" description="C3H1-type" evidence="6">
    <location>
        <begin position="170"/>
        <end position="207"/>
    </location>
</feature>
<dbReference type="PANTHER" id="PTHR12681:SF0">
    <property type="entry name" value="ZINC FINGER CCCH DOMAIN-CONTAINING PROTEIN 15"/>
    <property type="match status" value="1"/>
</dbReference>
<feature type="compositionally biased region" description="Acidic residues" evidence="5">
    <location>
        <begin position="360"/>
        <end position="383"/>
    </location>
</feature>
<sequence length="383" mass="43981">MPPKKSKVVAAKKAKVEDKTFGLKNKKGAKVSKYVEQVKDQVAKSGKSIKDQKNEKDLNAERQAKKKLEEEKKMEMAALFKTTLNTQKVPFGVDPKTVLCLHFKAGHCAKKDKCKFSHDLDIERKGTKIDLYTDARSEKKNKEDDGMEGWDQNKLESVVSGKDEKKNLNNPTEIVCKHFLDAVETRKYGWFWSCPSGDDCKYRHRLPPGYVLKKKETPEEKAAREEKEKENEITIEDFLETERHKLVMTTPITEESFMKWKAERKRRQKAEDDLAMKKKSEAIHKVGKAGLSFSGKELFDFNPDWAQGGFDEEDAMDIKIRGSDEEDNEEEDEISKGINDLKLKGQNSIGNSWEVIDSNNIDEDLFEEEDLEGLDDDDDDNED</sequence>
<keyword evidence="2 4" id="KW-0863">Zinc-finger</keyword>
<comment type="caution">
    <text evidence="7">The sequence shown here is derived from an EMBL/GenBank/DDBJ whole genome shotgun (WGS) entry which is preliminary data.</text>
</comment>
<evidence type="ECO:0000256" key="4">
    <source>
        <dbReference type="PROSITE-ProRule" id="PRU00723"/>
    </source>
</evidence>
<evidence type="ECO:0000256" key="2">
    <source>
        <dbReference type="ARBA" id="ARBA00022771"/>
    </source>
</evidence>
<keyword evidence="1 4" id="KW-0479">Metal-binding</keyword>
<dbReference type="Gene3D" id="6.20.400.10">
    <property type="match status" value="1"/>
</dbReference>
<accession>A0AAD5TZ57</accession>
<dbReference type="PANTHER" id="PTHR12681">
    <property type="entry name" value="ZINC FINGER-CONTAINING PROTEIN P48ZNF"/>
    <property type="match status" value="1"/>
</dbReference>
<evidence type="ECO:0000256" key="5">
    <source>
        <dbReference type="SAM" id="MobiDB-lite"/>
    </source>
</evidence>
<dbReference type="Gene3D" id="4.10.1000.10">
    <property type="entry name" value="Zinc finger, CCCH-type"/>
    <property type="match status" value="1"/>
</dbReference>
<dbReference type="Pfam" id="PF16543">
    <property type="entry name" value="DFRP_C"/>
    <property type="match status" value="1"/>
</dbReference>
<evidence type="ECO:0000313" key="7">
    <source>
        <dbReference type="EMBL" id="KAJ3218215.1"/>
    </source>
</evidence>
<dbReference type="GO" id="GO:0005829">
    <property type="term" value="C:cytosol"/>
    <property type="evidence" value="ECO:0007669"/>
    <property type="project" value="TreeGrafter"/>
</dbReference>
<dbReference type="PROSITE" id="PS50103">
    <property type="entry name" value="ZF_C3H1"/>
    <property type="match status" value="2"/>
</dbReference>
<feature type="domain" description="C3H1-type" evidence="6">
    <location>
        <begin position="94"/>
        <end position="121"/>
    </location>
</feature>
<feature type="region of interest" description="Disordered" evidence="5">
    <location>
        <begin position="352"/>
        <end position="383"/>
    </location>
</feature>
<protein>
    <recommendedName>
        <fullName evidence="6">C3H1-type domain-containing protein</fullName>
    </recommendedName>
</protein>
<name>A0AAD5TZ57_9FUNG</name>
<feature type="zinc finger region" description="C3H1-type" evidence="4">
    <location>
        <begin position="170"/>
        <end position="207"/>
    </location>
</feature>
<dbReference type="GO" id="GO:0003729">
    <property type="term" value="F:mRNA binding"/>
    <property type="evidence" value="ECO:0007669"/>
    <property type="project" value="TreeGrafter"/>
</dbReference>
<dbReference type="InterPro" id="IPR036855">
    <property type="entry name" value="Znf_CCCH_sf"/>
</dbReference>
<dbReference type="SUPFAM" id="SSF90229">
    <property type="entry name" value="CCCH zinc finger"/>
    <property type="match status" value="1"/>
</dbReference>
<evidence type="ECO:0000259" key="6">
    <source>
        <dbReference type="PROSITE" id="PS50103"/>
    </source>
</evidence>
<feature type="region of interest" description="Disordered" evidence="5">
    <location>
        <begin position="43"/>
        <end position="67"/>
    </location>
</feature>
<dbReference type="Proteomes" id="UP001211065">
    <property type="component" value="Unassembled WGS sequence"/>
</dbReference>
<organism evidence="7 8">
    <name type="scientific">Clydaea vesicula</name>
    <dbReference type="NCBI Taxonomy" id="447962"/>
    <lineage>
        <taxon>Eukaryota</taxon>
        <taxon>Fungi</taxon>
        <taxon>Fungi incertae sedis</taxon>
        <taxon>Chytridiomycota</taxon>
        <taxon>Chytridiomycota incertae sedis</taxon>
        <taxon>Chytridiomycetes</taxon>
        <taxon>Lobulomycetales</taxon>
        <taxon>Lobulomycetaceae</taxon>
        <taxon>Clydaea</taxon>
    </lineage>
</organism>
<evidence type="ECO:0000256" key="1">
    <source>
        <dbReference type="ARBA" id="ARBA00022723"/>
    </source>
</evidence>
<dbReference type="GO" id="GO:0002181">
    <property type="term" value="P:cytoplasmic translation"/>
    <property type="evidence" value="ECO:0007669"/>
    <property type="project" value="TreeGrafter"/>
</dbReference>
<keyword evidence="3 4" id="KW-0862">Zinc</keyword>
<reference evidence="7" key="1">
    <citation type="submission" date="2020-05" db="EMBL/GenBank/DDBJ databases">
        <title>Phylogenomic resolution of chytrid fungi.</title>
        <authorList>
            <person name="Stajich J.E."/>
            <person name="Amses K."/>
            <person name="Simmons R."/>
            <person name="Seto K."/>
            <person name="Myers J."/>
            <person name="Bonds A."/>
            <person name="Quandt C.A."/>
            <person name="Barry K."/>
            <person name="Liu P."/>
            <person name="Grigoriev I."/>
            <person name="Longcore J.E."/>
            <person name="James T.Y."/>
        </authorList>
    </citation>
    <scope>NUCLEOTIDE SEQUENCE</scope>
    <source>
        <strain evidence="7">JEL0476</strain>
    </source>
</reference>
<feature type="region of interest" description="Disordered" evidence="5">
    <location>
        <begin position="319"/>
        <end position="340"/>
    </location>
</feature>
<dbReference type="InterPro" id="IPR000571">
    <property type="entry name" value="Znf_CCCH"/>
</dbReference>
<keyword evidence="8" id="KW-1185">Reference proteome</keyword>
<dbReference type="SMART" id="SM00356">
    <property type="entry name" value="ZnF_C3H1"/>
    <property type="match status" value="2"/>
</dbReference>
<evidence type="ECO:0000256" key="3">
    <source>
        <dbReference type="ARBA" id="ARBA00022833"/>
    </source>
</evidence>
<gene>
    <name evidence="7" type="ORF">HK099_005158</name>
</gene>
<dbReference type="EMBL" id="JADGJW010000390">
    <property type="protein sequence ID" value="KAJ3218215.1"/>
    <property type="molecule type" value="Genomic_DNA"/>
</dbReference>
<dbReference type="AlphaFoldDB" id="A0AAD5TZ57"/>
<evidence type="ECO:0000313" key="8">
    <source>
        <dbReference type="Proteomes" id="UP001211065"/>
    </source>
</evidence>
<dbReference type="GO" id="GO:0008270">
    <property type="term" value="F:zinc ion binding"/>
    <property type="evidence" value="ECO:0007669"/>
    <property type="project" value="UniProtKB-KW"/>
</dbReference>
<dbReference type="InterPro" id="IPR032378">
    <property type="entry name" value="ZC3H15/TMA46_C"/>
</dbReference>